<keyword evidence="6" id="KW-0675">Receptor</keyword>
<dbReference type="PROSITE" id="PS50262">
    <property type="entry name" value="G_PROTEIN_RECEP_F1_2"/>
    <property type="match status" value="1"/>
</dbReference>
<dbReference type="PANTHER" id="PTHR48002">
    <property type="entry name" value="OLFACTORY RECEPTOR"/>
    <property type="match status" value="1"/>
</dbReference>
<dbReference type="SUPFAM" id="SSF81321">
    <property type="entry name" value="Family A G protein-coupled receptor-like"/>
    <property type="match status" value="1"/>
</dbReference>
<keyword evidence="7" id="KW-0807">Transducer</keyword>
<dbReference type="InterPro" id="IPR000276">
    <property type="entry name" value="GPCR_Rhodpsn"/>
</dbReference>
<evidence type="ECO:0000256" key="7">
    <source>
        <dbReference type="ARBA" id="ARBA00023224"/>
    </source>
</evidence>
<dbReference type="EMBL" id="AAKN02000007">
    <property type="status" value="NOT_ANNOTATED_CDS"/>
    <property type="molecule type" value="Genomic_DNA"/>
</dbReference>
<evidence type="ECO:0000313" key="10">
    <source>
        <dbReference type="Ensembl" id="ENSCPOP00000022607.1"/>
    </source>
</evidence>
<dbReference type="AlphaFoldDB" id="A0A286XAZ8"/>
<proteinExistence type="predicted"/>
<dbReference type="GeneTree" id="ENSGT00940000162713"/>
<accession>A0A286XAZ8</accession>
<reference evidence="10" key="3">
    <citation type="submission" date="2025-09" db="UniProtKB">
        <authorList>
            <consortium name="Ensembl"/>
        </authorList>
    </citation>
    <scope>IDENTIFICATION</scope>
    <source>
        <strain evidence="10">2N</strain>
    </source>
</reference>
<evidence type="ECO:0000256" key="2">
    <source>
        <dbReference type="ARBA" id="ARBA00022692"/>
    </source>
</evidence>
<sequence>ILRNLFIIILLITDSHTFIFTFTFTMILDILSKCKLISFQVCMKQICFIHIMGGVEMVLLIAMAFDRYIAICKPLHYLSIMSPKRCVSFVALSWVGGVVHAMSQLYFVINFFYCEFPRIIKLACTNGAKFEFVVAANNGFMSPWPPSSWDLYKALITLSAHITVIVLSFTPCMFLYVWPFTTLSGDKYLFIIYFTLTPILNPLICTLRNRDMKIAIKSLSKKIYCVRSF</sequence>
<keyword evidence="3 8" id="KW-1133">Transmembrane helix</keyword>
<evidence type="ECO:0000256" key="1">
    <source>
        <dbReference type="ARBA" id="ARBA00004141"/>
    </source>
</evidence>
<dbReference type="Gene3D" id="1.20.1070.10">
    <property type="entry name" value="Rhodopsin 7-helix transmembrane proteins"/>
    <property type="match status" value="2"/>
</dbReference>
<dbReference type="PROSITE" id="PS00237">
    <property type="entry name" value="G_PROTEIN_RECEP_F1_1"/>
    <property type="match status" value="1"/>
</dbReference>
<feature type="transmembrane region" description="Helical" evidence="8">
    <location>
        <begin position="48"/>
        <end position="69"/>
    </location>
</feature>
<dbReference type="InterPro" id="IPR050427">
    <property type="entry name" value="Olfactory_Receptors"/>
</dbReference>
<evidence type="ECO:0000256" key="5">
    <source>
        <dbReference type="ARBA" id="ARBA00023136"/>
    </source>
</evidence>
<dbReference type="VEuPathDB" id="HostDB:ENSCPOG00000040629"/>
<feature type="transmembrane region" description="Helical" evidence="8">
    <location>
        <begin position="89"/>
        <end position="113"/>
    </location>
</feature>
<dbReference type="InParanoid" id="A0A286XAZ8"/>
<evidence type="ECO:0000256" key="6">
    <source>
        <dbReference type="ARBA" id="ARBA00023170"/>
    </source>
</evidence>
<feature type="transmembrane region" description="Helical" evidence="8">
    <location>
        <begin position="6"/>
        <end position="28"/>
    </location>
</feature>
<organism evidence="10 11">
    <name type="scientific">Cavia porcellus</name>
    <name type="common">Guinea pig</name>
    <dbReference type="NCBI Taxonomy" id="10141"/>
    <lineage>
        <taxon>Eukaryota</taxon>
        <taxon>Metazoa</taxon>
        <taxon>Chordata</taxon>
        <taxon>Craniata</taxon>
        <taxon>Vertebrata</taxon>
        <taxon>Euteleostomi</taxon>
        <taxon>Mammalia</taxon>
        <taxon>Eutheria</taxon>
        <taxon>Euarchontoglires</taxon>
        <taxon>Glires</taxon>
        <taxon>Rodentia</taxon>
        <taxon>Hystricomorpha</taxon>
        <taxon>Caviidae</taxon>
        <taxon>Cavia</taxon>
    </lineage>
</organism>
<evidence type="ECO:0000259" key="9">
    <source>
        <dbReference type="PROSITE" id="PS50262"/>
    </source>
</evidence>
<feature type="transmembrane region" description="Helical" evidence="8">
    <location>
        <begin position="151"/>
        <end position="176"/>
    </location>
</feature>
<keyword evidence="11" id="KW-1185">Reference proteome</keyword>
<protein>
    <recommendedName>
        <fullName evidence="9">G-protein coupled receptors family 1 profile domain-containing protein</fullName>
    </recommendedName>
</protein>
<reference evidence="11" key="1">
    <citation type="journal article" date="2011" name="Nature">
        <title>A high-resolution map of human evolutionary constraint using 29 mammals.</title>
        <authorList>
            <person name="Lindblad-Toh K."/>
            <person name="Garber M."/>
            <person name="Zuk O."/>
            <person name="Lin M.F."/>
            <person name="Parker B.J."/>
            <person name="Washietl S."/>
            <person name="Kheradpour P."/>
            <person name="Ernst J."/>
            <person name="Jordan G."/>
            <person name="Mauceli E."/>
            <person name="Ward L.D."/>
            <person name="Lowe C.B."/>
            <person name="Holloway A.K."/>
            <person name="Clamp M."/>
            <person name="Gnerre S."/>
            <person name="Alfoldi J."/>
            <person name="Beal K."/>
            <person name="Chang J."/>
            <person name="Clawson H."/>
            <person name="Cuff J."/>
            <person name="Di Palma F."/>
            <person name="Fitzgerald S."/>
            <person name="Flicek P."/>
            <person name="Guttman M."/>
            <person name="Hubisz M.J."/>
            <person name="Jaffe D.B."/>
            <person name="Jungreis I."/>
            <person name="Kent W.J."/>
            <person name="Kostka D."/>
            <person name="Lara M."/>
            <person name="Martins A.L."/>
            <person name="Massingham T."/>
            <person name="Moltke I."/>
            <person name="Raney B.J."/>
            <person name="Rasmussen M.D."/>
            <person name="Robinson J."/>
            <person name="Stark A."/>
            <person name="Vilella A.J."/>
            <person name="Wen J."/>
            <person name="Xie X."/>
            <person name="Zody M.C."/>
            <person name="Baldwin J."/>
            <person name="Bloom T."/>
            <person name="Chin C.W."/>
            <person name="Heiman D."/>
            <person name="Nicol R."/>
            <person name="Nusbaum C."/>
            <person name="Young S."/>
            <person name="Wilkinson J."/>
            <person name="Worley K.C."/>
            <person name="Kovar C.L."/>
            <person name="Muzny D.M."/>
            <person name="Gibbs R.A."/>
            <person name="Cree A."/>
            <person name="Dihn H.H."/>
            <person name="Fowler G."/>
            <person name="Jhangiani S."/>
            <person name="Joshi V."/>
            <person name="Lee S."/>
            <person name="Lewis L.R."/>
            <person name="Nazareth L.V."/>
            <person name="Okwuonu G."/>
            <person name="Santibanez J."/>
            <person name="Warren W.C."/>
            <person name="Mardis E.R."/>
            <person name="Weinstock G.M."/>
            <person name="Wilson R.K."/>
            <person name="Delehaunty K."/>
            <person name="Dooling D."/>
            <person name="Fronik C."/>
            <person name="Fulton L."/>
            <person name="Fulton B."/>
            <person name="Graves T."/>
            <person name="Minx P."/>
            <person name="Sodergren E."/>
            <person name="Birney E."/>
            <person name="Margulies E.H."/>
            <person name="Herrero J."/>
            <person name="Green E.D."/>
            <person name="Haussler D."/>
            <person name="Siepel A."/>
            <person name="Goldman N."/>
            <person name="Pollard K.S."/>
            <person name="Pedersen J.S."/>
            <person name="Lander E.S."/>
            <person name="Kellis M."/>
        </authorList>
    </citation>
    <scope>NUCLEOTIDE SEQUENCE [LARGE SCALE GENOMIC DNA]</scope>
    <source>
        <strain evidence="11">2N</strain>
    </source>
</reference>
<dbReference type="STRING" id="10141.ENSCPOP00000022607"/>
<keyword evidence="5 8" id="KW-0472">Membrane</keyword>
<reference evidence="10" key="2">
    <citation type="submission" date="2025-08" db="UniProtKB">
        <authorList>
            <consortium name="Ensembl"/>
        </authorList>
    </citation>
    <scope>IDENTIFICATION</scope>
    <source>
        <strain evidence="10">2N</strain>
    </source>
</reference>
<feature type="transmembrane region" description="Helical" evidence="8">
    <location>
        <begin position="188"/>
        <end position="207"/>
    </location>
</feature>
<name>A0A286XAZ8_CAVPO</name>
<dbReference type="Proteomes" id="UP000005447">
    <property type="component" value="Unassembled WGS sequence"/>
</dbReference>
<keyword evidence="2 8" id="KW-0812">Transmembrane</keyword>
<evidence type="ECO:0000313" key="11">
    <source>
        <dbReference type="Proteomes" id="UP000005447"/>
    </source>
</evidence>
<dbReference type="Ensembl" id="ENSCPOT00000043941.1">
    <property type="protein sequence ID" value="ENSCPOP00000022607.1"/>
    <property type="gene ID" value="ENSCPOG00000040629.1"/>
</dbReference>
<feature type="domain" description="G-protein coupled receptors family 1 profile" evidence="9">
    <location>
        <begin position="1"/>
        <end position="229"/>
    </location>
</feature>
<evidence type="ECO:0000256" key="4">
    <source>
        <dbReference type="ARBA" id="ARBA00023040"/>
    </source>
</evidence>
<dbReference type="Pfam" id="PF00001">
    <property type="entry name" value="7tm_1"/>
    <property type="match status" value="1"/>
</dbReference>
<evidence type="ECO:0000256" key="8">
    <source>
        <dbReference type="SAM" id="Phobius"/>
    </source>
</evidence>
<dbReference type="GO" id="GO:0004930">
    <property type="term" value="F:G protein-coupled receptor activity"/>
    <property type="evidence" value="ECO:0007669"/>
    <property type="project" value="UniProtKB-KW"/>
</dbReference>
<dbReference type="InterPro" id="IPR017452">
    <property type="entry name" value="GPCR_Rhodpsn_7TM"/>
</dbReference>
<keyword evidence="4" id="KW-0297">G-protein coupled receptor</keyword>
<dbReference type="GO" id="GO:0016020">
    <property type="term" value="C:membrane"/>
    <property type="evidence" value="ECO:0007669"/>
    <property type="project" value="UniProtKB-SubCell"/>
</dbReference>
<evidence type="ECO:0000256" key="3">
    <source>
        <dbReference type="ARBA" id="ARBA00022989"/>
    </source>
</evidence>
<comment type="subcellular location">
    <subcellularLocation>
        <location evidence="1">Membrane</location>
        <topology evidence="1">Multi-pass membrane protein</topology>
    </subcellularLocation>
</comment>